<dbReference type="RefSeq" id="WP_073285518.1">
    <property type="nucleotide sequence ID" value="NZ_FRCP01000008.1"/>
</dbReference>
<evidence type="ECO:0000256" key="2">
    <source>
        <dbReference type="ARBA" id="ARBA00022723"/>
    </source>
</evidence>
<feature type="binding site" evidence="4">
    <location>
        <position position="92"/>
    </location>
    <ligand>
        <name>Zn(2+)</name>
        <dbReference type="ChEBI" id="CHEBI:29105"/>
    </ligand>
</feature>
<keyword evidence="1 4" id="KW-0533">Nickel</keyword>
<dbReference type="PANTHER" id="PTHR34535:SF3">
    <property type="entry name" value="HYDROGENASE MATURATION FACTOR HYPA"/>
    <property type="match status" value="1"/>
</dbReference>
<evidence type="ECO:0000256" key="3">
    <source>
        <dbReference type="ARBA" id="ARBA00022833"/>
    </source>
</evidence>
<keyword evidence="2 4" id="KW-0479">Metal-binding</keyword>
<dbReference type="STRING" id="1120996.SAMN02746066_01536"/>
<dbReference type="AlphaFoldDB" id="A0A1M7HS87"/>
<protein>
    <recommendedName>
        <fullName evidence="4">Hydrogenase maturation factor HypA</fullName>
    </recommendedName>
</protein>
<sequence>MHELGVLLEVVKQVETIALENEVNQIETLVLQVGELCSMVPKYLTKLYPAAVEGTVLADSKLEIEIIPGNGRCKQCGQVYNLIDNKGACPECKVMDFEMLSGKEFFIKEIVACE</sequence>
<accession>A0A1M7HS87</accession>
<evidence type="ECO:0000256" key="1">
    <source>
        <dbReference type="ARBA" id="ARBA00022596"/>
    </source>
</evidence>
<evidence type="ECO:0000313" key="5">
    <source>
        <dbReference type="EMBL" id="SHM31278.1"/>
    </source>
</evidence>
<dbReference type="InterPro" id="IPR000688">
    <property type="entry name" value="HypA/HybF"/>
</dbReference>
<organism evidence="5 6">
    <name type="scientific">Anaerosporobacter mobilis DSM 15930</name>
    <dbReference type="NCBI Taxonomy" id="1120996"/>
    <lineage>
        <taxon>Bacteria</taxon>
        <taxon>Bacillati</taxon>
        <taxon>Bacillota</taxon>
        <taxon>Clostridia</taxon>
        <taxon>Lachnospirales</taxon>
        <taxon>Lachnospiraceae</taxon>
        <taxon>Anaerosporobacter</taxon>
    </lineage>
</organism>
<dbReference type="Pfam" id="PF01155">
    <property type="entry name" value="HypA"/>
    <property type="match status" value="1"/>
</dbReference>
<reference evidence="5 6" key="1">
    <citation type="submission" date="2016-11" db="EMBL/GenBank/DDBJ databases">
        <authorList>
            <person name="Jaros S."/>
            <person name="Januszkiewicz K."/>
            <person name="Wedrychowicz H."/>
        </authorList>
    </citation>
    <scope>NUCLEOTIDE SEQUENCE [LARGE SCALE GENOMIC DNA]</scope>
    <source>
        <strain evidence="5 6">DSM 15930</strain>
    </source>
</reference>
<dbReference type="GO" id="GO:0051604">
    <property type="term" value="P:protein maturation"/>
    <property type="evidence" value="ECO:0007669"/>
    <property type="project" value="InterPro"/>
</dbReference>
<evidence type="ECO:0000256" key="4">
    <source>
        <dbReference type="HAMAP-Rule" id="MF_00213"/>
    </source>
</evidence>
<comment type="function">
    <text evidence="4">Involved in the maturation of [NiFe] hydrogenases. Required for nickel insertion into the metal center of the hydrogenase.</text>
</comment>
<dbReference type="GO" id="GO:0008270">
    <property type="term" value="F:zinc ion binding"/>
    <property type="evidence" value="ECO:0007669"/>
    <property type="project" value="UniProtKB-UniRule"/>
</dbReference>
<gene>
    <name evidence="4" type="primary">hypA</name>
    <name evidence="5" type="ORF">SAMN02746066_01536</name>
</gene>
<dbReference type="EMBL" id="FRCP01000008">
    <property type="protein sequence ID" value="SHM31278.1"/>
    <property type="molecule type" value="Genomic_DNA"/>
</dbReference>
<proteinExistence type="inferred from homology"/>
<dbReference type="GO" id="GO:0016151">
    <property type="term" value="F:nickel cation binding"/>
    <property type="evidence" value="ECO:0007669"/>
    <property type="project" value="UniProtKB-UniRule"/>
</dbReference>
<dbReference type="Gene3D" id="3.30.2320.80">
    <property type="match status" value="1"/>
</dbReference>
<dbReference type="Proteomes" id="UP000184038">
    <property type="component" value="Unassembled WGS sequence"/>
</dbReference>
<dbReference type="PIRSF" id="PIRSF004761">
    <property type="entry name" value="Hydrgn_mat_HypA"/>
    <property type="match status" value="1"/>
</dbReference>
<dbReference type="PANTHER" id="PTHR34535">
    <property type="entry name" value="HYDROGENASE MATURATION FACTOR HYPA"/>
    <property type="match status" value="1"/>
</dbReference>
<dbReference type="OrthoDB" id="9800361at2"/>
<evidence type="ECO:0000313" key="6">
    <source>
        <dbReference type="Proteomes" id="UP000184038"/>
    </source>
</evidence>
<feature type="binding site" evidence="4">
    <location>
        <position position="73"/>
    </location>
    <ligand>
        <name>Zn(2+)</name>
        <dbReference type="ChEBI" id="CHEBI:29105"/>
    </ligand>
</feature>
<feature type="binding site" evidence="4">
    <location>
        <position position="76"/>
    </location>
    <ligand>
        <name>Zn(2+)</name>
        <dbReference type="ChEBI" id="CHEBI:29105"/>
    </ligand>
</feature>
<feature type="binding site" evidence="4">
    <location>
        <position position="2"/>
    </location>
    <ligand>
        <name>Ni(2+)</name>
        <dbReference type="ChEBI" id="CHEBI:49786"/>
    </ligand>
</feature>
<comment type="similarity">
    <text evidence="4">Belongs to the HypA/HybF family.</text>
</comment>
<dbReference type="HAMAP" id="MF_00213">
    <property type="entry name" value="HypA_HybF"/>
    <property type="match status" value="1"/>
</dbReference>
<feature type="binding site" evidence="4">
    <location>
        <position position="89"/>
    </location>
    <ligand>
        <name>Zn(2+)</name>
        <dbReference type="ChEBI" id="CHEBI:29105"/>
    </ligand>
</feature>
<name>A0A1M7HS87_9FIRM</name>
<keyword evidence="3 4" id="KW-0862">Zinc</keyword>
<keyword evidence="6" id="KW-1185">Reference proteome</keyword>